<dbReference type="Proteomes" id="UP000217209">
    <property type="component" value="Chromosome"/>
</dbReference>
<dbReference type="KEGG" id="cgv:CGLAU_11260"/>
<gene>
    <name evidence="1" type="ORF">CGLAU_11260</name>
</gene>
<dbReference type="EMBL" id="CP019688">
    <property type="protein sequence ID" value="AQQ16184.1"/>
    <property type="molecule type" value="Genomic_DNA"/>
</dbReference>
<evidence type="ECO:0000313" key="1">
    <source>
        <dbReference type="EMBL" id="AQQ16184.1"/>
    </source>
</evidence>
<proteinExistence type="predicted"/>
<dbReference type="GO" id="GO:0006355">
    <property type="term" value="P:regulation of DNA-templated transcription"/>
    <property type="evidence" value="ECO:0007669"/>
    <property type="project" value="InterPro"/>
</dbReference>
<dbReference type="InterPro" id="IPR010985">
    <property type="entry name" value="Ribbon_hlx_hlx"/>
</dbReference>
<evidence type="ECO:0000313" key="2">
    <source>
        <dbReference type="Proteomes" id="UP000217209"/>
    </source>
</evidence>
<protein>
    <recommendedName>
        <fullName evidence="3">Ribbon-helix-helix protein CopG domain-containing protein</fullName>
    </recommendedName>
</protein>
<sequence length="144" mass="15769">MPDRTAAGLSAGGPEVNFGKTESEMRIPAANWFKIVYETCTLKTMTKIEELRDHYDNTDVAELIDSAEEVDFGDHVTPEAMSAFTVRLPTHVLNRVRAIAEQENCSTGAAMRAIIEQGVADSMSDDAVIPVRELRRLISSARGA</sequence>
<evidence type="ECO:0008006" key="3">
    <source>
        <dbReference type="Google" id="ProtNLM"/>
    </source>
</evidence>
<accession>A0A1Q2HZD2</accession>
<dbReference type="SUPFAM" id="SSF47598">
    <property type="entry name" value="Ribbon-helix-helix"/>
    <property type="match status" value="1"/>
</dbReference>
<reference evidence="1 2" key="1">
    <citation type="submission" date="2016-12" db="EMBL/GenBank/DDBJ databases">
        <authorList>
            <person name="Song W.-J."/>
            <person name="Kurnit D.M."/>
        </authorList>
    </citation>
    <scope>NUCLEOTIDE SEQUENCE [LARGE SCALE GENOMIC DNA]</scope>
    <source>
        <strain evidence="1 2">DSM 30827</strain>
    </source>
</reference>
<name>A0A1Q2HZD2_9CORY</name>
<dbReference type="AlphaFoldDB" id="A0A1Q2HZD2"/>
<organism evidence="1 2">
    <name type="scientific">Corynebacterium glaucum</name>
    <dbReference type="NCBI Taxonomy" id="187491"/>
    <lineage>
        <taxon>Bacteria</taxon>
        <taxon>Bacillati</taxon>
        <taxon>Actinomycetota</taxon>
        <taxon>Actinomycetes</taxon>
        <taxon>Mycobacteriales</taxon>
        <taxon>Corynebacteriaceae</taxon>
        <taxon>Corynebacterium</taxon>
    </lineage>
</organism>
<keyword evidence="2" id="KW-1185">Reference proteome</keyword>